<keyword evidence="3" id="KW-1185">Reference proteome</keyword>
<dbReference type="EMBL" id="BAABFR010000084">
    <property type="protein sequence ID" value="GAA4400983.1"/>
    <property type="molecule type" value="Genomic_DNA"/>
</dbReference>
<feature type="transmembrane region" description="Helical" evidence="1">
    <location>
        <begin position="13"/>
        <end position="37"/>
    </location>
</feature>
<comment type="caution">
    <text evidence="2">The sequence shown here is derived from an EMBL/GenBank/DDBJ whole genome shotgun (WGS) entry which is preliminary data.</text>
</comment>
<protein>
    <recommendedName>
        <fullName evidence="4">Extracellular solute-binding protein</fullName>
    </recommendedName>
</protein>
<dbReference type="RefSeq" id="WP_344999378.1">
    <property type="nucleotide sequence ID" value="NZ_BAABFR010000084.1"/>
</dbReference>
<gene>
    <name evidence="2" type="ORF">GCM10023147_40120</name>
</gene>
<proteinExistence type="predicted"/>
<name>A0ABP8K6H0_9ACTN</name>
<evidence type="ECO:0008006" key="4">
    <source>
        <dbReference type="Google" id="ProtNLM"/>
    </source>
</evidence>
<evidence type="ECO:0000313" key="2">
    <source>
        <dbReference type="EMBL" id="GAA4400983.1"/>
    </source>
</evidence>
<sequence length="382" mass="38638">MGSHSSGSGNRRVAPWVIVVAVIAALVVIVVIGMVWLGGVSDRQGEQAAQQCVRGDAQVPVVATPELAEPLKRVALAFNATRDITDDYCVSVTVTDMPAATVLTGLVGQWGTGPRPALWVPQSTVWSARLQVATPAALSGAPTSLVTSPVLLAVRSPLARSLDGVAWVDVPVLQGPRGLARRAPGWGGLRLALPTGDDSDATYLAAQSIAAGVAHAVGPIADSVARGPQVGTTLARLASGAPKARPETTVDALNALAAQKDPKAGAIHAVPVTEQELYAYTAAHPDSGIVGVALSGGTASATFPAVSLDDQSLSDAQTHGAADFVTFLGRDANARPLAAAGFRVPDQPTPKATAAVAFATVEPLPAPSVAALTAIADAVTTE</sequence>
<dbReference type="Proteomes" id="UP001500635">
    <property type="component" value="Unassembled WGS sequence"/>
</dbReference>
<keyword evidence="1" id="KW-0472">Membrane</keyword>
<evidence type="ECO:0000256" key="1">
    <source>
        <dbReference type="SAM" id="Phobius"/>
    </source>
</evidence>
<keyword evidence="1" id="KW-0812">Transmembrane</keyword>
<keyword evidence="1" id="KW-1133">Transmembrane helix</keyword>
<accession>A0ABP8K6H0</accession>
<reference evidence="3" key="1">
    <citation type="journal article" date="2019" name="Int. J. Syst. Evol. Microbiol.">
        <title>The Global Catalogue of Microorganisms (GCM) 10K type strain sequencing project: providing services to taxonomists for standard genome sequencing and annotation.</title>
        <authorList>
            <consortium name="The Broad Institute Genomics Platform"/>
            <consortium name="The Broad Institute Genome Sequencing Center for Infectious Disease"/>
            <person name="Wu L."/>
            <person name="Ma J."/>
        </authorList>
    </citation>
    <scope>NUCLEOTIDE SEQUENCE [LARGE SCALE GENOMIC DNA]</scope>
    <source>
        <strain evidence="3">JCM 17688</strain>
    </source>
</reference>
<evidence type="ECO:0000313" key="3">
    <source>
        <dbReference type="Proteomes" id="UP001500635"/>
    </source>
</evidence>
<organism evidence="2 3">
    <name type="scientific">Tsukamurella soli</name>
    <dbReference type="NCBI Taxonomy" id="644556"/>
    <lineage>
        <taxon>Bacteria</taxon>
        <taxon>Bacillati</taxon>
        <taxon>Actinomycetota</taxon>
        <taxon>Actinomycetes</taxon>
        <taxon>Mycobacteriales</taxon>
        <taxon>Tsukamurellaceae</taxon>
        <taxon>Tsukamurella</taxon>
    </lineage>
</organism>